<gene>
    <name evidence="7" type="ORF">F1D05_24780</name>
</gene>
<dbReference type="GO" id="GO:0016020">
    <property type="term" value="C:membrane"/>
    <property type="evidence" value="ECO:0007669"/>
    <property type="project" value="UniProtKB-SubCell"/>
</dbReference>
<evidence type="ECO:0000256" key="5">
    <source>
        <dbReference type="ARBA" id="ARBA00023136"/>
    </source>
</evidence>
<name>A0A7G6X2S3_9ACTN</name>
<feature type="transmembrane region" description="Helical" evidence="6">
    <location>
        <begin position="254"/>
        <end position="273"/>
    </location>
</feature>
<dbReference type="GO" id="GO:0035435">
    <property type="term" value="P:phosphate ion transmembrane transport"/>
    <property type="evidence" value="ECO:0007669"/>
    <property type="project" value="TreeGrafter"/>
</dbReference>
<reference evidence="8" key="1">
    <citation type="submission" date="2019-09" db="EMBL/GenBank/DDBJ databases">
        <title>Antimicrobial potential of Antarctic Bacteria.</title>
        <authorList>
            <person name="Benaud N."/>
            <person name="Edwards R.J."/>
            <person name="Ferrari B.C."/>
        </authorList>
    </citation>
    <scope>NUCLEOTIDE SEQUENCE [LARGE SCALE GENOMIC DNA]</scope>
    <source>
        <strain evidence="8">SPB151</strain>
    </source>
</reference>
<keyword evidence="2" id="KW-0813">Transport</keyword>
<proteinExistence type="predicted"/>
<feature type="transmembrane region" description="Helical" evidence="6">
    <location>
        <begin position="133"/>
        <end position="159"/>
    </location>
</feature>
<feature type="transmembrane region" description="Helical" evidence="6">
    <location>
        <begin position="106"/>
        <end position="126"/>
    </location>
</feature>
<keyword evidence="3 6" id="KW-0812">Transmembrane</keyword>
<keyword evidence="8" id="KW-1185">Reference proteome</keyword>
<dbReference type="KEGG" id="kqi:F1D05_24780"/>
<evidence type="ECO:0000256" key="1">
    <source>
        <dbReference type="ARBA" id="ARBA00004141"/>
    </source>
</evidence>
<feature type="transmembrane region" description="Helical" evidence="6">
    <location>
        <begin position="306"/>
        <end position="331"/>
    </location>
</feature>
<dbReference type="EMBL" id="CP043661">
    <property type="protein sequence ID" value="QNE20538.1"/>
    <property type="molecule type" value="Genomic_DNA"/>
</dbReference>
<evidence type="ECO:0000313" key="7">
    <source>
        <dbReference type="EMBL" id="QNE20538.1"/>
    </source>
</evidence>
<dbReference type="GO" id="GO:0005315">
    <property type="term" value="F:phosphate transmembrane transporter activity"/>
    <property type="evidence" value="ECO:0007669"/>
    <property type="project" value="InterPro"/>
</dbReference>
<feature type="transmembrane region" description="Helical" evidence="6">
    <location>
        <begin position="79"/>
        <end position="100"/>
    </location>
</feature>
<dbReference type="InterPro" id="IPR001204">
    <property type="entry name" value="Phos_transporter"/>
</dbReference>
<reference evidence="7 8" key="2">
    <citation type="journal article" date="2020" name="Microbiol. Resour. Announc.">
        <title>Antarctic desert soil bacteria exhibit high novel natural product potential, evaluated through long-read genome sequencing and comparative genomics.</title>
        <authorList>
            <person name="Benaud N."/>
            <person name="Edwards R.J."/>
            <person name="Amos T.G."/>
            <person name="D'Agostino P.M."/>
            <person name="Gutierrez-Chavez C."/>
            <person name="Montgomery K."/>
            <person name="Nicetic I."/>
            <person name="Ferrari B.C."/>
        </authorList>
    </citation>
    <scope>NUCLEOTIDE SEQUENCE [LARGE SCALE GENOMIC DNA]</scope>
    <source>
        <strain evidence="7 8">SPB151</strain>
    </source>
</reference>
<dbReference type="RefSeq" id="WP_185442877.1">
    <property type="nucleotide sequence ID" value="NZ_CP043661.1"/>
</dbReference>
<dbReference type="AlphaFoldDB" id="A0A7G6X2S3"/>
<dbReference type="PANTHER" id="PTHR11101">
    <property type="entry name" value="PHOSPHATE TRANSPORTER"/>
    <property type="match status" value="1"/>
</dbReference>
<dbReference type="PANTHER" id="PTHR11101:SF80">
    <property type="entry name" value="PHOSPHATE TRANSPORTER"/>
    <property type="match status" value="1"/>
</dbReference>
<evidence type="ECO:0000256" key="3">
    <source>
        <dbReference type="ARBA" id="ARBA00022692"/>
    </source>
</evidence>
<keyword evidence="4 6" id="KW-1133">Transmembrane helix</keyword>
<sequence>MEFALVIAVIVIALAFDYTNGFHDAANAIATSVSTRALTPRVALLMAAVMNFLGAFLGTEVADTVGKGIITAPAGKHGLVIVIAALVGAITWNLITWYFGLPSSSSHALIGGLVGAGLASSSVVLWHGILDKVVIPMVVSPAVGFLGAFVLMTAILWIFRRSNPGKVTRGFRLAQSLSAAAMALGHGLQDAQKTMGVIFLALLTTGHVHAGQGIPVWVKISAATAISLGTYSGGWRIMRTLGRRIIHLDPARGFASEAVAATVLYVMAIGLHAPVSTTHTITSAVMGAGATKRLSAVRWGVAKGIITAWVLTIPAAGLVAAGVYGLVHLILE</sequence>
<dbReference type="Proteomes" id="UP000515563">
    <property type="component" value="Chromosome"/>
</dbReference>
<evidence type="ECO:0000256" key="2">
    <source>
        <dbReference type="ARBA" id="ARBA00022448"/>
    </source>
</evidence>
<protein>
    <submittedName>
        <fullName evidence="7">Inorganic phosphate transporter</fullName>
    </submittedName>
</protein>
<dbReference type="Pfam" id="PF01384">
    <property type="entry name" value="PHO4"/>
    <property type="match status" value="1"/>
</dbReference>
<organism evidence="7 8">
    <name type="scientific">Kribbella qitaiheensis</name>
    <dbReference type="NCBI Taxonomy" id="1544730"/>
    <lineage>
        <taxon>Bacteria</taxon>
        <taxon>Bacillati</taxon>
        <taxon>Actinomycetota</taxon>
        <taxon>Actinomycetes</taxon>
        <taxon>Propionibacteriales</taxon>
        <taxon>Kribbellaceae</taxon>
        <taxon>Kribbella</taxon>
    </lineage>
</organism>
<feature type="transmembrane region" description="Helical" evidence="6">
    <location>
        <begin position="39"/>
        <end position="58"/>
    </location>
</feature>
<evidence type="ECO:0000256" key="6">
    <source>
        <dbReference type="SAM" id="Phobius"/>
    </source>
</evidence>
<evidence type="ECO:0000313" key="8">
    <source>
        <dbReference type="Proteomes" id="UP000515563"/>
    </source>
</evidence>
<comment type="subcellular location">
    <subcellularLocation>
        <location evidence="1">Membrane</location>
        <topology evidence="1">Multi-pass membrane protein</topology>
    </subcellularLocation>
</comment>
<keyword evidence="5 6" id="KW-0472">Membrane</keyword>
<evidence type="ECO:0000256" key="4">
    <source>
        <dbReference type="ARBA" id="ARBA00022989"/>
    </source>
</evidence>
<accession>A0A7G6X2S3</accession>